<evidence type="ECO:0000313" key="2">
    <source>
        <dbReference type="Proteomes" id="UP000027222"/>
    </source>
</evidence>
<evidence type="ECO:0000313" key="1">
    <source>
        <dbReference type="EMBL" id="KDR84333.1"/>
    </source>
</evidence>
<sequence length="159" mass="18346">MGTRGLIGFIIRGQRHGSYNHGDSYPSHLGKYIKEFILSLTPEEYDTMARLVNEIIWFDPTSTPSPELQDRYQRAGFADLRVSEKRLSDWYCLLYKTQGAAALPAIKSGELQHMPESTDFLEDGLFCEWAYFIDFENKKLETWKNGELLGELPFEKLVV</sequence>
<keyword evidence="2" id="KW-1185">Reference proteome</keyword>
<dbReference type="AlphaFoldDB" id="A0A067TZ34"/>
<dbReference type="HOGENOM" id="CLU_125067_0_0_1"/>
<gene>
    <name evidence="1" type="ORF">GALMADRAFT_237119</name>
</gene>
<dbReference type="EMBL" id="KL142368">
    <property type="protein sequence ID" value="KDR84333.1"/>
    <property type="molecule type" value="Genomic_DNA"/>
</dbReference>
<reference evidence="2" key="1">
    <citation type="journal article" date="2014" name="Proc. Natl. Acad. Sci. U.S.A.">
        <title>Extensive sampling of basidiomycete genomes demonstrates inadequacy of the white-rot/brown-rot paradigm for wood decay fungi.</title>
        <authorList>
            <person name="Riley R."/>
            <person name="Salamov A.A."/>
            <person name="Brown D.W."/>
            <person name="Nagy L.G."/>
            <person name="Floudas D."/>
            <person name="Held B.W."/>
            <person name="Levasseur A."/>
            <person name="Lombard V."/>
            <person name="Morin E."/>
            <person name="Otillar R."/>
            <person name="Lindquist E.A."/>
            <person name="Sun H."/>
            <person name="LaButti K.M."/>
            <person name="Schmutz J."/>
            <person name="Jabbour D."/>
            <person name="Luo H."/>
            <person name="Baker S.E."/>
            <person name="Pisabarro A.G."/>
            <person name="Walton J.D."/>
            <person name="Blanchette R.A."/>
            <person name="Henrissat B."/>
            <person name="Martin F."/>
            <person name="Cullen D."/>
            <person name="Hibbett D.S."/>
            <person name="Grigoriev I.V."/>
        </authorList>
    </citation>
    <scope>NUCLEOTIDE SEQUENCE [LARGE SCALE GENOMIC DNA]</scope>
    <source>
        <strain evidence="2">CBS 339.88</strain>
    </source>
</reference>
<dbReference type="Proteomes" id="UP000027222">
    <property type="component" value="Unassembled WGS sequence"/>
</dbReference>
<proteinExistence type="predicted"/>
<protein>
    <submittedName>
        <fullName evidence="1">Uncharacterized protein</fullName>
    </submittedName>
</protein>
<accession>A0A067TZ34</accession>
<name>A0A067TZ34_GALM3</name>
<dbReference type="OrthoDB" id="3229878at2759"/>
<organism evidence="1 2">
    <name type="scientific">Galerina marginata (strain CBS 339.88)</name>
    <dbReference type="NCBI Taxonomy" id="685588"/>
    <lineage>
        <taxon>Eukaryota</taxon>
        <taxon>Fungi</taxon>
        <taxon>Dikarya</taxon>
        <taxon>Basidiomycota</taxon>
        <taxon>Agaricomycotina</taxon>
        <taxon>Agaricomycetes</taxon>
        <taxon>Agaricomycetidae</taxon>
        <taxon>Agaricales</taxon>
        <taxon>Agaricineae</taxon>
        <taxon>Strophariaceae</taxon>
        <taxon>Galerina</taxon>
    </lineage>
</organism>